<proteinExistence type="predicted"/>
<organism evidence="2">
    <name type="scientific">uncultured Nocardioides sp</name>
    <dbReference type="NCBI Taxonomy" id="198441"/>
    <lineage>
        <taxon>Bacteria</taxon>
        <taxon>Bacillati</taxon>
        <taxon>Actinomycetota</taxon>
        <taxon>Actinomycetes</taxon>
        <taxon>Propionibacteriales</taxon>
        <taxon>Nocardioidaceae</taxon>
        <taxon>Nocardioides</taxon>
        <taxon>environmental samples</taxon>
    </lineage>
</organism>
<feature type="compositionally biased region" description="Basic and acidic residues" evidence="1">
    <location>
        <begin position="62"/>
        <end position="72"/>
    </location>
</feature>
<protein>
    <submittedName>
        <fullName evidence="2">Uncharacterized protein</fullName>
    </submittedName>
</protein>
<gene>
    <name evidence="2" type="ORF">AVDCRST_MAG32-1206</name>
</gene>
<reference evidence="2" key="1">
    <citation type="submission" date="2020-02" db="EMBL/GenBank/DDBJ databases">
        <authorList>
            <person name="Meier V. D."/>
        </authorList>
    </citation>
    <scope>NUCLEOTIDE SEQUENCE</scope>
    <source>
        <strain evidence="2">AVDCRST_MAG32</strain>
    </source>
</reference>
<dbReference type="AlphaFoldDB" id="A0A6J4N360"/>
<feature type="region of interest" description="Disordered" evidence="1">
    <location>
        <begin position="51"/>
        <end position="72"/>
    </location>
</feature>
<sequence length="72" mass="7882">MLGPSAPCPPRTRASDTWATGCLWDCEAVTRTEGARWAPLSAVALRRLREPAADPYEDEEVRDAAGRRLGDL</sequence>
<accession>A0A6J4N360</accession>
<evidence type="ECO:0000313" key="2">
    <source>
        <dbReference type="EMBL" id="CAA9376101.1"/>
    </source>
</evidence>
<dbReference type="EMBL" id="CADCUM010000058">
    <property type="protein sequence ID" value="CAA9376101.1"/>
    <property type="molecule type" value="Genomic_DNA"/>
</dbReference>
<name>A0A6J4N360_9ACTN</name>
<evidence type="ECO:0000256" key="1">
    <source>
        <dbReference type="SAM" id="MobiDB-lite"/>
    </source>
</evidence>